<sequence>MKLFQIAVIASLGSIISLTAIAASVPSENSLVKREKEILCSSYACAIDIQCQPLGNPYYCDQNTGRCCMLLDLKAAPDHAGRPVGLGRLIEVVEIPVMGLVREV</sequence>
<gene>
    <name evidence="2" type="ORF">M378DRAFT_167860</name>
</gene>
<evidence type="ECO:0000256" key="1">
    <source>
        <dbReference type="SAM" id="SignalP"/>
    </source>
</evidence>
<name>A0A0C2SCH7_AMAMK</name>
<proteinExistence type="predicted"/>
<dbReference type="HOGENOM" id="CLU_2249426_0_0_1"/>
<protein>
    <submittedName>
        <fullName evidence="2">Uncharacterized protein</fullName>
    </submittedName>
</protein>
<feature type="chain" id="PRO_5002167419" evidence="1">
    <location>
        <begin position="23"/>
        <end position="104"/>
    </location>
</feature>
<keyword evidence="3" id="KW-1185">Reference proteome</keyword>
<keyword evidence="1" id="KW-0732">Signal</keyword>
<reference evidence="2 3" key="1">
    <citation type="submission" date="2014-04" db="EMBL/GenBank/DDBJ databases">
        <title>Evolutionary Origins and Diversification of the Mycorrhizal Mutualists.</title>
        <authorList>
            <consortium name="DOE Joint Genome Institute"/>
            <consortium name="Mycorrhizal Genomics Consortium"/>
            <person name="Kohler A."/>
            <person name="Kuo A."/>
            <person name="Nagy L.G."/>
            <person name="Floudas D."/>
            <person name="Copeland A."/>
            <person name="Barry K.W."/>
            <person name="Cichocki N."/>
            <person name="Veneault-Fourrey C."/>
            <person name="LaButti K."/>
            <person name="Lindquist E.A."/>
            <person name="Lipzen A."/>
            <person name="Lundell T."/>
            <person name="Morin E."/>
            <person name="Murat C."/>
            <person name="Riley R."/>
            <person name="Ohm R."/>
            <person name="Sun H."/>
            <person name="Tunlid A."/>
            <person name="Henrissat B."/>
            <person name="Grigoriev I.V."/>
            <person name="Hibbett D.S."/>
            <person name="Martin F."/>
        </authorList>
    </citation>
    <scope>NUCLEOTIDE SEQUENCE [LARGE SCALE GENOMIC DNA]</scope>
    <source>
        <strain evidence="2 3">Koide BX008</strain>
    </source>
</reference>
<evidence type="ECO:0000313" key="3">
    <source>
        <dbReference type="Proteomes" id="UP000054549"/>
    </source>
</evidence>
<organism evidence="2 3">
    <name type="scientific">Amanita muscaria (strain Koide BX008)</name>
    <dbReference type="NCBI Taxonomy" id="946122"/>
    <lineage>
        <taxon>Eukaryota</taxon>
        <taxon>Fungi</taxon>
        <taxon>Dikarya</taxon>
        <taxon>Basidiomycota</taxon>
        <taxon>Agaricomycotina</taxon>
        <taxon>Agaricomycetes</taxon>
        <taxon>Agaricomycetidae</taxon>
        <taxon>Agaricales</taxon>
        <taxon>Pluteineae</taxon>
        <taxon>Amanitaceae</taxon>
        <taxon>Amanita</taxon>
    </lineage>
</organism>
<feature type="signal peptide" evidence="1">
    <location>
        <begin position="1"/>
        <end position="22"/>
    </location>
</feature>
<evidence type="ECO:0000313" key="2">
    <source>
        <dbReference type="EMBL" id="KIL60630.1"/>
    </source>
</evidence>
<dbReference type="AlphaFoldDB" id="A0A0C2SCH7"/>
<dbReference type="InParanoid" id="A0A0C2SCH7"/>
<dbReference type="EMBL" id="KN818295">
    <property type="protein sequence ID" value="KIL60630.1"/>
    <property type="molecule type" value="Genomic_DNA"/>
</dbReference>
<accession>A0A0C2SCH7</accession>
<dbReference type="Proteomes" id="UP000054549">
    <property type="component" value="Unassembled WGS sequence"/>
</dbReference>